<reference evidence="1 2" key="1">
    <citation type="submission" date="2013-09" db="EMBL/GenBank/DDBJ databases">
        <title>Corchorus capsularis genome sequencing.</title>
        <authorList>
            <person name="Alam M."/>
            <person name="Haque M.S."/>
            <person name="Islam M.S."/>
            <person name="Emdad E.M."/>
            <person name="Islam M.M."/>
            <person name="Ahmed B."/>
            <person name="Halim A."/>
            <person name="Hossen Q.M.M."/>
            <person name="Hossain M.Z."/>
            <person name="Ahmed R."/>
            <person name="Khan M.M."/>
            <person name="Islam R."/>
            <person name="Rashid M.M."/>
            <person name="Khan S.A."/>
            <person name="Rahman M.S."/>
            <person name="Alam M."/>
        </authorList>
    </citation>
    <scope>NUCLEOTIDE SEQUENCE [LARGE SCALE GENOMIC DNA]</scope>
    <source>
        <strain evidence="2">cv. CVL-1</strain>
        <tissue evidence="1">Whole seedling</tissue>
    </source>
</reference>
<organism evidence="1 2">
    <name type="scientific">Corchorus capsularis</name>
    <name type="common">Jute</name>
    <dbReference type="NCBI Taxonomy" id="210143"/>
    <lineage>
        <taxon>Eukaryota</taxon>
        <taxon>Viridiplantae</taxon>
        <taxon>Streptophyta</taxon>
        <taxon>Embryophyta</taxon>
        <taxon>Tracheophyta</taxon>
        <taxon>Spermatophyta</taxon>
        <taxon>Magnoliopsida</taxon>
        <taxon>eudicotyledons</taxon>
        <taxon>Gunneridae</taxon>
        <taxon>Pentapetalae</taxon>
        <taxon>rosids</taxon>
        <taxon>malvids</taxon>
        <taxon>Malvales</taxon>
        <taxon>Malvaceae</taxon>
        <taxon>Grewioideae</taxon>
        <taxon>Apeibeae</taxon>
        <taxon>Corchorus</taxon>
    </lineage>
</organism>
<dbReference type="EMBL" id="AWWV01009733">
    <property type="protein sequence ID" value="OMO84325.1"/>
    <property type="molecule type" value="Genomic_DNA"/>
</dbReference>
<sequence length="39" mass="4008">MGELDGDDDFADGSSPAVQYLAKLGVGGVFGHILDTQPD</sequence>
<evidence type="ECO:0000313" key="1">
    <source>
        <dbReference type="EMBL" id="OMO84325.1"/>
    </source>
</evidence>
<dbReference type="Proteomes" id="UP000188268">
    <property type="component" value="Unassembled WGS sequence"/>
</dbReference>
<protein>
    <submittedName>
        <fullName evidence="1">Uncharacterized protein</fullName>
    </submittedName>
</protein>
<dbReference type="AlphaFoldDB" id="A0A1R3IP16"/>
<gene>
    <name evidence="1" type="ORF">CCACVL1_10889</name>
</gene>
<name>A0A1R3IP16_COCAP</name>
<proteinExistence type="predicted"/>
<dbReference type="Gramene" id="OMO84325">
    <property type="protein sequence ID" value="OMO84325"/>
    <property type="gene ID" value="CCACVL1_10889"/>
</dbReference>
<accession>A0A1R3IP16</accession>
<keyword evidence="2" id="KW-1185">Reference proteome</keyword>
<evidence type="ECO:0000313" key="2">
    <source>
        <dbReference type="Proteomes" id="UP000188268"/>
    </source>
</evidence>
<comment type="caution">
    <text evidence="1">The sequence shown here is derived from an EMBL/GenBank/DDBJ whole genome shotgun (WGS) entry which is preliminary data.</text>
</comment>